<dbReference type="InterPro" id="IPR013783">
    <property type="entry name" value="Ig-like_fold"/>
</dbReference>
<accession>A0AA39HME9</accession>
<dbReference type="SUPFAM" id="SSF49354">
    <property type="entry name" value="PapD-like"/>
    <property type="match status" value="1"/>
</dbReference>
<evidence type="ECO:0000313" key="2">
    <source>
        <dbReference type="EMBL" id="KAK0408562.1"/>
    </source>
</evidence>
<comment type="caution">
    <text evidence="2">The sequence shown here is derived from an EMBL/GenBank/DDBJ whole genome shotgun (WGS) entry which is preliminary data.</text>
</comment>
<dbReference type="Pfam" id="PF00635">
    <property type="entry name" value="Motile_Sperm"/>
    <property type="match status" value="1"/>
</dbReference>
<proteinExistence type="predicted"/>
<feature type="domain" description="MSP" evidence="1">
    <location>
        <begin position="9"/>
        <end position="73"/>
    </location>
</feature>
<gene>
    <name evidence="2" type="ORF">QR680_004025</name>
</gene>
<evidence type="ECO:0000313" key="3">
    <source>
        <dbReference type="Proteomes" id="UP001175271"/>
    </source>
</evidence>
<sequence>MSSTMVTLPSKMIFPESSKTTTRGLTLRNNKRHDIIVKIRVSNPALLAIGPASDVVRAGETRMFSVTYKGLPRGQINHPSISIYARSIGPQNIADRRAWIEGNSETKSQLVCHLPIVTSPTYAALETLIDLPGNAIMVESKVHPTFDADDSDTFTAKRVDCDMATAARLRHEDMVALAGDETETANIVNDNQGGVLSWLSCLYNAVFPPANGKEDTVPCGGGK</sequence>
<protein>
    <recommendedName>
        <fullName evidence="1">MSP domain-containing protein</fullName>
    </recommendedName>
</protein>
<dbReference type="InterPro" id="IPR000535">
    <property type="entry name" value="MSP_dom"/>
</dbReference>
<dbReference type="Proteomes" id="UP001175271">
    <property type="component" value="Unassembled WGS sequence"/>
</dbReference>
<dbReference type="Gene3D" id="2.60.40.10">
    <property type="entry name" value="Immunoglobulins"/>
    <property type="match status" value="1"/>
</dbReference>
<organism evidence="2 3">
    <name type="scientific">Steinernema hermaphroditum</name>
    <dbReference type="NCBI Taxonomy" id="289476"/>
    <lineage>
        <taxon>Eukaryota</taxon>
        <taxon>Metazoa</taxon>
        <taxon>Ecdysozoa</taxon>
        <taxon>Nematoda</taxon>
        <taxon>Chromadorea</taxon>
        <taxon>Rhabditida</taxon>
        <taxon>Tylenchina</taxon>
        <taxon>Panagrolaimomorpha</taxon>
        <taxon>Strongyloidoidea</taxon>
        <taxon>Steinernematidae</taxon>
        <taxon>Steinernema</taxon>
    </lineage>
</organism>
<dbReference type="AlphaFoldDB" id="A0AA39HME9"/>
<keyword evidence="3" id="KW-1185">Reference proteome</keyword>
<dbReference type="EMBL" id="JAUCMV010000003">
    <property type="protein sequence ID" value="KAK0408562.1"/>
    <property type="molecule type" value="Genomic_DNA"/>
</dbReference>
<evidence type="ECO:0000259" key="1">
    <source>
        <dbReference type="Pfam" id="PF00635"/>
    </source>
</evidence>
<reference evidence="2" key="1">
    <citation type="submission" date="2023-06" db="EMBL/GenBank/DDBJ databases">
        <title>Genomic analysis of the entomopathogenic nematode Steinernema hermaphroditum.</title>
        <authorList>
            <person name="Schwarz E.M."/>
            <person name="Heppert J.K."/>
            <person name="Baniya A."/>
            <person name="Schwartz H.T."/>
            <person name="Tan C.-H."/>
            <person name="Antoshechkin I."/>
            <person name="Sternberg P.W."/>
            <person name="Goodrich-Blair H."/>
            <person name="Dillman A.R."/>
        </authorList>
    </citation>
    <scope>NUCLEOTIDE SEQUENCE</scope>
    <source>
        <strain evidence="2">PS9179</strain>
        <tissue evidence="2">Whole animal</tissue>
    </source>
</reference>
<dbReference type="InterPro" id="IPR008962">
    <property type="entry name" value="PapD-like_sf"/>
</dbReference>
<name>A0AA39HME9_9BILA</name>